<dbReference type="eggNOG" id="ENOG5031M5U">
    <property type="taxonomic scope" value="Bacteria"/>
</dbReference>
<dbReference type="Pfam" id="PF20064">
    <property type="entry name" value="DUF6463"/>
    <property type="match status" value="1"/>
</dbReference>
<evidence type="ECO:0000313" key="3">
    <source>
        <dbReference type="Proteomes" id="UP000183376"/>
    </source>
</evidence>
<dbReference type="Proteomes" id="UP000183376">
    <property type="component" value="Chromosome I"/>
</dbReference>
<dbReference type="OrthoDB" id="3574450at2"/>
<keyword evidence="3" id="KW-1185">Reference proteome</keyword>
<dbReference type="RefSeq" id="WP_030433260.1">
    <property type="nucleotide sequence ID" value="NZ_JOEF01000039.1"/>
</dbReference>
<dbReference type="InterPro" id="IPR045590">
    <property type="entry name" value="DUF6463"/>
</dbReference>
<sequence length="126" mass="13121">MTSRLLRWASAIMIFIGAGHLVLSFLLSGEHVGRWISHGLWAAVPLLGGSPENAAAFWGGLGSFSVPQILLGCLIWYLAGRGVTVPAGIGWGFAAWCVVGGLLLVPSPFFVGVIPGALIVLAARRG</sequence>
<feature type="transmembrane region" description="Helical" evidence="1">
    <location>
        <begin position="55"/>
        <end position="79"/>
    </location>
</feature>
<reference evidence="2 3" key="1">
    <citation type="submission" date="2016-10" db="EMBL/GenBank/DDBJ databases">
        <authorList>
            <person name="de Groot N.N."/>
        </authorList>
    </citation>
    <scope>NUCLEOTIDE SEQUENCE [LARGE SCALE GENOMIC DNA]</scope>
    <source>
        <strain evidence="2 3">DSM 44149</strain>
    </source>
</reference>
<feature type="transmembrane region" description="Helical" evidence="1">
    <location>
        <begin position="91"/>
        <end position="123"/>
    </location>
</feature>
<evidence type="ECO:0000256" key="1">
    <source>
        <dbReference type="SAM" id="Phobius"/>
    </source>
</evidence>
<keyword evidence="1" id="KW-1133">Transmembrane helix</keyword>
<organism evidence="2 3">
    <name type="scientific">Allokutzneria albata</name>
    <name type="common">Kibdelosporangium albatum</name>
    <dbReference type="NCBI Taxonomy" id="211114"/>
    <lineage>
        <taxon>Bacteria</taxon>
        <taxon>Bacillati</taxon>
        <taxon>Actinomycetota</taxon>
        <taxon>Actinomycetes</taxon>
        <taxon>Pseudonocardiales</taxon>
        <taxon>Pseudonocardiaceae</taxon>
        <taxon>Allokutzneria</taxon>
    </lineage>
</organism>
<protein>
    <submittedName>
        <fullName evidence="2">Uncharacterized protein</fullName>
    </submittedName>
</protein>
<proteinExistence type="predicted"/>
<name>A0A1G9SZ81_ALLAB</name>
<accession>A0A1G9SZ81</accession>
<keyword evidence="1" id="KW-0472">Membrane</keyword>
<dbReference type="EMBL" id="LT629701">
    <property type="protein sequence ID" value="SDM40702.1"/>
    <property type="molecule type" value="Genomic_DNA"/>
</dbReference>
<gene>
    <name evidence="2" type="ORF">SAMN04489726_1464</name>
</gene>
<dbReference type="AlphaFoldDB" id="A0A1G9SZ81"/>
<evidence type="ECO:0000313" key="2">
    <source>
        <dbReference type="EMBL" id="SDM40702.1"/>
    </source>
</evidence>
<keyword evidence="1" id="KW-0812">Transmembrane</keyword>
<feature type="transmembrane region" description="Helical" evidence="1">
    <location>
        <begin position="6"/>
        <end position="27"/>
    </location>
</feature>